<evidence type="ECO:0000313" key="2">
    <source>
        <dbReference type="Proteomes" id="UP000000311"/>
    </source>
</evidence>
<reference evidence="1 2" key="1">
    <citation type="journal article" date="2010" name="Science">
        <title>Genomic comparison of the ants Camponotus floridanus and Harpegnathos saltator.</title>
        <authorList>
            <person name="Bonasio R."/>
            <person name="Zhang G."/>
            <person name="Ye C."/>
            <person name="Mutti N.S."/>
            <person name="Fang X."/>
            <person name="Qin N."/>
            <person name="Donahue G."/>
            <person name="Yang P."/>
            <person name="Li Q."/>
            <person name="Li C."/>
            <person name="Zhang P."/>
            <person name="Huang Z."/>
            <person name="Berger S.L."/>
            <person name="Reinberg D."/>
            <person name="Wang J."/>
            <person name="Liebig J."/>
        </authorList>
    </citation>
    <scope>NUCLEOTIDE SEQUENCE [LARGE SCALE GENOMIC DNA]</scope>
    <source>
        <strain evidence="2">C129</strain>
    </source>
</reference>
<accession>E2A5F3</accession>
<keyword evidence="2" id="KW-1185">Reference proteome</keyword>
<evidence type="ECO:0000313" key="1">
    <source>
        <dbReference type="EMBL" id="EFN71334.1"/>
    </source>
</evidence>
<organism evidence="2">
    <name type="scientific">Camponotus floridanus</name>
    <name type="common">Florida carpenter ant</name>
    <dbReference type="NCBI Taxonomy" id="104421"/>
    <lineage>
        <taxon>Eukaryota</taxon>
        <taxon>Metazoa</taxon>
        <taxon>Ecdysozoa</taxon>
        <taxon>Arthropoda</taxon>
        <taxon>Hexapoda</taxon>
        <taxon>Insecta</taxon>
        <taxon>Pterygota</taxon>
        <taxon>Neoptera</taxon>
        <taxon>Endopterygota</taxon>
        <taxon>Hymenoptera</taxon>
        <taxon>Apocrita</taxon>
        <taxon>Aculeata</taxon>
        <taxon>Formicoidea</taxon>
        <taxon>Formicidae</taxon>
        <taxon>Formicinae</taxon>
        <taxon>Camponotus</taxon>
    </lineage>
</organism>
<sequence>MFYRSFSDQSDRDHPIRLSVRDRRDCLIYERPQIDLRIRDQDIQNALQIDALQIEIFDVVNSKTKVEGFNFGDNQILDFWNGVLIKRQL</sequence>
<proteinExistence type="predicted"/>
<dbReference type="InParanoid" id="E2A5F3"/>
<protein>
    <submittedName>
        <fullName evidence="1">Uncharacterized protein</fullName>
    </submittedName>
</protein>
<name>E2A5F3_CAMFO</name>
<gene>
    <name evidence="1" type="ORF">EAG_11065</name>
</gene>
<dbReference type="AlphaFoldDB" id="E2A5F3"/>
<dbReference type="Proteomes" id="UP000000311">
    <property type="component" value="Unassembled WGS sequence"/>
</dbReference>
<dbReference type="EMBL" id="GL436926">
    <property type="protein sequence ID" value="EFN71334.1"/>
    <property type="molecule type" value="Genomic_DNA"/>
</dbReference>